<keyword evidence="6" id="KW-0675">Receptor</keyword>
<evidence type="ECO:0000259" key="5">
    <source>
        <dbReference type="Pfam" id="PF03024"/>
    </source>
</evidence>
<evidence type="ECO:0000256" key="1">
    <source>
        <dbReference type="ARBA" id="ARBA00007932"/>
    </source>
</evidence>
<protein>
    <submittedName>
        <fullName evidence="6">Folate receptor</fullName>
    </submittedName>
</protein>
<dbReference type="Proteomes" id="UP001163046">
    <property type="component" value="Unassembled WGS sequence"/>
</dbReference>
<feature type="domain" description="Folate receptor-like" evidence="5">
    <location>
        <begin position="30"/>
        <end position="194"/>
    </location>
</feature>
<comment type="caution">
    <text evidence="6">The sequence shown here is derived from an EMBL/GenBank/DDBJ whole genome shotgun (WGS) entry which is preliminary data.</text>
</comment>
<keyword evidence="3" id="KW-1015">Disulfide bond</keyword>
<dbReference type="GO" id="GO:0009897">
    <property type="term" value="C:external side of plasma membrane"/>
    <property type="evidence" value="ECO:0007669"/>
    <property type="project" value="TreeGrafter"/>
</dbReference>
<gene>
    <name evidence="6" type="primary">FOLR1_2</name>
    <name evidence="6" type="ORF">OS493_034547</name>
</gene>
<dbReference type="AlphaFoldDB" id="A0A9W9Y9C3"/>
<dbReference type="OrthoDB" id="567542at2759"/>
<dbReference type="InterPro" id="IPR004269">
    <property type="entry name" value="Folate_rcpt"/>
</dbReference>
<keyword evidence="7" id="KW-1185">Reference proteome</keyword>
<evidence type="ECO:0000256" key="2">
    <source>
        <dbReference type="ARBA" id="ARBA00022729"/>
    </source>
</evidence>
<accession>A0A9W9Y9C3</accession>
<proteinExistence type="inferred from homology"/>
<evidence type="ECO:0000256" key="4">
    <source>
        <dbReference type="SAM" id="SignalP"/>
    </source>
</evidence>
<name>A0A9W9Y9C3_9CNID</name>
<evidence type="ECO:0000313" key="6">
    <source>
        <dbReference type="EMBL" id="KAJ7321493.1"/>
    </source>
</evidence>
<sequence length="238" mass="26807">MARPSWVLICLLLVAVIGELCLGDKAVDKCIKGPLHKDKPSPEGPGYVECTPWKDNACCTANFTAELKRNNVEVLYNFSWNHCANLSQACERFIKNEECFWQCEPNLINWHTTGGALEGVPICAKYCDDWFDACKNDFTCAQDWLSGFNYSSSVYSCPTKSTCFKFSEVYSNGKGLCDTMWGKSFTYEKGDNCMSMWFTGKNPNEDVTRNPTSAATCYSKFIYPAMILSLINLLLNSY</sequence>
<organism evidence="6 7">
    <name type="scientific">Desmophyllum pertusum</name>
    <dbReference type="NCBI Taxonomy" id="174260"/>
    <lineage>
        <taxon>Eukaryota</taxon>
        <taxon>Metazoa</taxon>
        <taxon>Cnidaria</taxon>
        <taxon>Anthozoa</taxon>
        <taxon>Hexacorallia</taxon>
        <taxon>Scleractinia</taxon>
        <taxon>Caryophylliina</taxon>
        <taxon>Caryophylliidae</taxon>
        <taxon>Desmophyllum</taxon>
    </lineage>
</organism>
<dbReference type="PANTHER" id="PTHR10517">
    <property type="entry name" value="FOLATE RECEPTOR"/>
    <property type="match status" value="1"/>
</dbReference>
<dbReference type="Pfam" id="PF03024">
    <property type="entry name" value="Folate_rec"/>
    <property type="match status" value="1"/>
</dbReference>
<dbReference type="EMBL" id="MU827826">
    <property type="protein sequence ID" value="KAJ7321493.1"/>
    <property type="molecule type" value="Genomic_DNA"/>
</dbReference>
<dbReference type="PANTHER" id="PTHR10517:SF14">
    <property type="entry name" value="FOLATE RECEPTOR 1-RELATED"/>
    <property type="match status" value="1"/>
</dbReference>
<feature type="signal peptide" evidence="4">
    <location>
        <begin position="1"/>
        <end position="23"/>
    </location>
</feature>
<evidence type="ECO:0000313" key="7">
    <source>
        <dbReference type="Proteomes" id="UP001163046"/>
    </source>
</evidence>
<dbReference type="GO" id="GO:0038023">
    <property type="term" value="F:signaling receptor activity"/>
    <property type="evidence" value="ECO:0007669"/>
    <property type="project" value="TreeGrafter"/>
</dbReference>
<dbReference type="InterPro" id="IPR018143">
    <property type="entry name" value="Folate_rcpt-like"/>
</dbReference>
<feature type="chain" id="PRO_5040993886" evidence="4">
    <location>
        <begin position="24"/>
        <end position="238"/>
    </location>
</feature>
<keyword evidence="2 4" id="KW-0732">Signal</keyword>
<comment type="similarity">
    <text evidence="1">Belongs to the folate receptor family.</text>
</comment>
<evidence type="ECO:0000256" key="3">
    <source>
        <dbReference type="ARBA" id="ARBA00023157"/>
    </source>
</evidence>
<reference evidence="6" key="1">
    <citation type="submission" date="2023-01" db="EMBL/GenBank/DDBJ databases">
        <title>Genome assembly of the deep-sea coral Lophelia pertusa.</title>
        <authorList>
            <person name="Herrera S."/>
            <person name="Cordes E."/>
        </authorList>
    </citation>
    <scope>NUCLEOTIDE SEQUENCE</scope>
    <source>
        <strain evidence="6">USNM1676648</strain>
        <tissue evidence="6">Polyp</tissue>
    </source>
</reference>